<reference evidence="2" key="2">
    <citation type="submission" date="2023-04" db="EMBL/GenBank/DDBJ databases">
        <authorList>
            <person name="Bu L."/>
            <person name="Lu L."/>
            <person name="Laidemitt M.R."/>
            <person name="Zhang S.M."/>
            <person name="Mutuku M."/>
            <person name="Mkoji G."/>
            <person name="Steinauer M."/>
            <person name="Loker E.S."/>
        </authorList>
    </citation>
    <scope>NUCLEOTIDE SEQUENCE</scope>
    <source>
        <strain evidence="2">KasaAsao</strain>
        <tissue evidence="2">Whole Snail</tissue>
    </source>
</reference>
<feature type="transmembrane region" description="Helical" evidence="1">
    <location>
        <begin position="66"/>
        <end position="84"/>
    </location>
</feature>
<sequence>MSEFATRYNASNKWESKCNSEFETSLSTPSTVRRMSHFSLDTLEISSQKSSPRIISRMPKPLRKQTKAVVTIGSVVAVFTIFWMPPSLYFTVASQSLYVKESELYKNSTNFDIPSKTVVYNDGLLVSGCYMFSLLPAIINPFLYCRIKSVRIKVLSLLCGRH</sequence>
<keyword evidence="1" id="KW-0472">Membrane</keyword>
<dbReference type="Gene3D" id="1.20.1070.10">
    <property type="entry name" value="Rhodopsin 7-helix transmembrane proteins"/>
    <property type="match status" value="1"/>
</dbReference>
<organism evidence="2 3">
    <name type="scientific">Biomphalaria pfeifferi</name>
    <name type="common">Bloodfluke planorb</name>
    <name type="synonym">Freshwater snail</name>
    <dbReference type="NCBI Taxonomy" id="112525"/>
    <lineage>
        <taxon>Eukaryota</taxon>
        <taxon>Metazoa</taxon>
        <taxon>Spiralia</taxon>
        <taxon>Lophotrochozoa</taxon>
        <taxon>Mollusca</taxon>
        <taxon>Gastropoda</taxon>
        <taxon>Heterobranchia</taxon>
        <taxon>Euthyneura</taxon>
        <taxon>Panpulmonata</taxon>
        <taxon>Hygrophila</taxon>
        <taxon>Lymnaeoidea</taxon>
        <taxon>Planorbidae</taxon>
        <taxon>Biomphalaria</taxon>
    </lineage>
</organism>
<feature type="transmembrane region" description="Helical" evidence="1">
    <location>
        <begin position="124"/>
        <end position="143"/>
    </location>
</feature>
<protein>
    <recommendedName>
        <fullName evidence="4">G-protein coupled receptors family 1 profile domain-containing protein</fullName>
    </recommendedName>
</protein>
<proteinExistence type="predicted"/>
<keyword evidence="1" id="KW-0812">Transmembrane</keyword>
<evidence type="ECO:0000313" key="3">
    <source>
        <dbReference type="Proteomes" id="UP001233172"/>
    </source>
</evidence>
<dbReference type="SUPFAM" id="SSF81321">
    <property type="entry name" value="Family A G protein-coupled receptor-like"/>
    <property type="match status" value="1"/>
</dbReference>
<comment type="caution">
    <text evidence="2">The sequence shown here is derived from an EMBL/GenBank/DDBJ whole genome shotgun (WGS) entry which is preliminary data.</text>
</comment>
<evidence type="ECO:0000313" key="2">
    <source>
        <dbReference type="EMBL" id="KAK0041770.1"/>
    </source>
</evidence>
<gene>
    <name evidence="2" type="ORF">Bpfe_028812</name>
</gene>
<evidence type="ECO:0000256" key="1">
    <source>
        <dbReference type="SAM" id="Phobius"/>
    </source>
</evidence>
<dbReference type="EMBL" id="JASAOG010000262">
    <property type="protein sequence ID" value="KAK0041770.1"/>
    <property type="molecule type" value="Genomic_DNA"/>
</dbReference>
<dbReference type="Proteomes" id="UP001233172">
    <property type="component" value="Unassembled WGS sequence"/>
</dbReference>
<reference evidence="2" key="1">
    <citation type="journal article" date="2023" name="PLoS Negl. Trop. Dis.">
        <title>A genome sequence for Biomphalaria pfeifferi, the major vector snail for the human-infecting parasite Schistosoma mansoni.</title>
        <authorList>
            <person name="Bu L."/>
            <person name="Lu L."/>
            <person name="Laidemitt M.R."/>
            <person name="Zhang S.M."/>
            <person name="Mutuku M."/>
            <person name="Mkoji G."/>
            <person name="Steinauer M."/>
            <person name="Loker E.S."/>
        </authorList>
    </citation>
    <scope>NUCLEOTIDE SEQUENCE</scope>
    <source>
        <strain evidence="2">KasaAsao</strain>
    </source>
</reference>
<dbReference type="AlphaFoldDB" id="A0AAD8ASU8"/>
<evidence type="ECO:0008006" key="4">
    <source>
        <dbReference type="Google" id="ProtNLM"/>
    </source>
</evidence>
<keyword evidence="3" id="KW-1185">Reference proteome</keyword>
<name>A0AAD8ASU8_BIOPF</name>
<accession>A0AAD8ASU8</accession>
<keyword evidence="1" id="KW-1133">Transmembrane helix</keyword>